<evidence type="ECO:0000256" key="1">
    <source>
        <dbReference type="SAM" id="SignalP"/>
    </source>
</evidence>
<keyword evidence="1" id="KW-0732">Signal</keyword>
<accession>A0ABV8LZX5</accession>
<dbReference type="EMBL" id="JBHSAY010000027">
    <property type="protein sequence ID" value="MFC4135879.1"/>
    <property type="molecule type" value="Genomic_DNA"/>
</dbReference>
<evidence type="ECO:0008006" key="4">
    <source>
        <dbReference type="Google" id="ProtNLM"/>
    </source>
</evidence>
<feature type="chain" id="PRO_5046791656" description="Lipoprotein LpqN" evidence="1">
    <location>
        <begin position="25"/>
        <end position="193"/>
    </location>
</feature>
<evidence type="ECO:0000313" key="3">
    <source>
        <dbReference type="Proteomes" id="UP001595816"/>
    </source>
</evidence>
<sequence>MTTMRLRWAAAAAGLAGLLAAGLAACGGPAPVSSAPSDSNPIGDIPDSQAFVTYSGLPGFTIKVPEGWATTTDADGSTVLTDKLNSIRLRESHTATAPNEDSARTDLADLKTHAHGFAGGAVSTVSRPAGPVILTTYRSDAPADPVTGKIINDDVERYQFFHQGLLVTVTLAGPHGADNVDPWRIVTDSVAFT</sequence>
<dbReference type="PROSITE" id="PS51257">
    <property type="entry name" value="PROKAR_LIPOPROTEIN"/>
    <property type="match status" value="1"/>
</dbReference>
<comment type="caution">
    <text evidence="2">The sequence shown here is derived from an EMBL/GenBank/DDBJ whole genome shotgun (WGS) entry which is preliminary data.</text>
</comment>
<proteinExistence type="predicted"/>
<keyword evidence="3" id="KW-1185">Reference proteome</keyword>
<evidence type="ECO:0000313" key="2">
    <source>
        <dbReference type="EMBL" id="MFC4135879.1"/>
    </source>
</evidence>
<reference evidence="3" key="1">
    <citation type="journal article" date="2019" name="Int. J. Syst. Evol. Microbiol.">
        <title>The Global Catalogue of Microorganisms (GCM) 10K type strain sequencing project: providing services to taxonomists for standard genome sequencing and annotation.</title>
        <authorList>
            <consortium name="The Broad Institute Genomics Platform"/>
            <consortium name="The Broad Institute Genome Sequencing Center for Infectious Disease"/>
            <person name="Wu L."/>
            <person name="Ma J."/>
        </authorList>
    </citation>
    <scope>NUCLEOTIDE SEQUENCE [LARGE SCALE GENOMIC DNA]</scope>
    <source>
        <strain evidence="3">CGMCC 4.7289</strain>
    </source>
</reference>
<name>A0ABV8LZX5_9ACTN</name>
<gene>
    <name evidence="2" type="ORF">ACFOZ4_35185</name>
</gene>
<protein>
    <recommendedName>
        <fullName evidence="4">Lipoprotein LpqN</fullName>
    </recommendedName>
</protein>
<organism evidence="2 3">
    <name type="scientific">Hamadaea flava</name>
    <dbReference type="NCBI Taxonomy" id="1742688"/>
    <lineage>
        <taxon>Bacteria</taxon>
        <taxon>Bacillati</taxon>
        <taxon>Actinomycetota</taxon>
        <taxon>Actinomycetes</taxon>
        <taxon>Micromonosporales</taxon>
        <taxon>Micromonosporaceae</taxon>
        <taxon>Hamadaea</taxon>
    </lineage>
</organism>
<feature type="signal peptide" evidence="1">
    <location>
        <begin position="1"/>
        <end position="24"/>
    </location>
</feature>
<dbReference type="RefSeq" id="WP_253754222.1">
    <property type="nucleotide sequence ID" value="NZ_JAMZDZ010000001.1"/>
</dbReference>
<dbReference type="Proteomes" id="UP001595816">
    <property type="component" value="Unassembled WGS sequence"/>
</dbReference>